<evidence type="ECO:0000313" key="4">
    <source>
        <dbReference type="Proteomes" id="UP001152320"/>
    </source>
</evidence>
<dbReference type="Gene3D" id="2.170.300.10">
    <property type="entry name" value="Tie2 ligand-binding domain superfamily"/>
    <property type="match status" value="1"/>
</dbReference>
<dbReference type="AlphaFoldDB" id="A0A9Q1BSX2"/>
<gene>
    <name evidence="3" type="ORF">HOLleu_25635</name>
</gene>
<dbReference type="InterPro" id="IPR013783">
    <property type="entry name" value="Ig-like_fold"/>
</dbReference>
<evidence type="ECO:0000256" key="1">
    <source>
        <dbReference type="PROSITE-ProRule" id="PRU00076"/>
    </source>
</evidence>
<dbReference type="EMBL" id="JAIZAY010000012">
    <property type="protein sequence ID" value="KAJ8032182.1"/>
    <property type="molecule type" value="Genomic_DNA"/>
</dbReference>
<dbReference type="PROSITE" id="PS50026">
    <property type="entry name" value="EGF_3"/>
    <property type="match status" value="2"/>
</dbReference>
<dbReference type="Gene3D" id="2.60.40.10">
    <property type="entry name" value="Immunoglobulins"/>
    <property type="match status" value="1"/>
</dbReference>
<reference evidence="3" key="1">
    <citation type="submission" date="2021-10" db="EMBL/GenBank/DDBJ databases">
        <title>Tropical sea cucumber genome reveals ecological adaptation and Cuvierian tubules defense mechanism.</title>
        <authorList>
            <person name="Chen T."/>
        </authorList>
    </citation>
    <scope>NUCLEOTIDE SEQUENCE</scope>
    <source>
        <strain evidence="3">Nanhai2018</strain>
        <tissue evidence="3">Muscle</tissue>
    </source>
</reference>
<proteinExistence type="predicted"/>
<feature type="disulfide bond" evidence="1">
    <location>
        <begin position="560"/>
        <end position="569"/>
    </location>
</feature>
<keyword evidence="4" id="KW-1185">Reference proteome</keyword>
<dbReference type="PANTHER" id="PTHR24035:SF109">
    <property type="entry name" value="PROTEIN DRAPER"/>
    <property type="match status" value="1"/>
</dbReference>
<dbReference type="InterPro" id="IPR052108">
    <property type="entry name" value="MEGF/SIB"/>
</dbReference>
<keyword evidence="1" id="KW-0245">EGF-like domain</keyword>
<feature type="disulfide bond" evidence="1">
    <location>
        <begin position="606"/>
        <end position="615"/>
    </location>
</feature>
<name>A0A9Q1BSX2_HOLLE</name>
<keyword evidence="3" id="KW-0808">Transferase</keyword>
<dbReference type="SMART" id="SM00181">
    <property type="entry name" value="EGF"/>
    <property type="match status" value="2"/>
</dbReference>
<feature type="domain" description="EGF-like" evidence="2">
    <location>
        <begin position="582"/>
        <end position="616"/>
    </location>
</feature>
<organism evidence="3 4">
    <name type="scientific">Holothuria leucospilota</name>
    <name type="common">Black long sea cucumber</name>
    <name type="synonym">Mertensiothuria leucospilota</name>
    <dbReference type="NCBI Taxonomy" id="206669"/>
    <lineage>
        <taxon>Eukaryota</taxon>
        <taxon>Metazoa</taxon>
        <taxon>Echinodermata</taxon>
        <taxon>Eleutherozoa</taxon>
        <taxon>Echinozoa</taxon>
        <taxon>Holothuroidea</taxon>
        <taxon>Aspidochirotacea</taxon>
        <taxon>Aspidochirotida</taxon>
        <taxon>Holothuriidae</taxon>
        <taxon>Holothuria</taxon>
    </lineage>
</organism>
<sequence>MPQGNGTYLDVDIAGNAIDFDFLPSEQLFLFINESFLFSWDPKTNEIAGPFVDFSDSEFNIHSIKVDQSRSQIYLQLDNTADEKWQFAKLDGLNATVEFASITRSKGGSSASFVLKLEQDNIVVATEAGIEKALLLKTQSFQLIYSGSAIEIPVGSQVTAMSSPPGDPTFYYSLDQQQGRIFCYNILQEAACPINNIKHVPGGDIGTIGFYDDYFFPSVVVRPMGASTAIEFWLYNISTGIFAELQFKPFDSQIETSINIAEFHFICSVQSAWHAPESTRVWRDAVRLDCDVSSRAYSRQAEVSYPWPGYLGKYPIVLCENMAAKQTAHTEGPSLLRQDMESQDEDGNDEVNVLIRPAAIRFKNSKPVVLHREFPDGFDVSFRRSAFTGNARGITFDVDRTRASVVLNALGRNPRDAIGVYAHDFQRSDLHNVETITSVLQWAGKLRFTDATITVFQSERLVLSTPLKRGRGRRWVFNGKLLRRWNRMPSLTIPNVMEQNEGIYEIFLVRRRFRAAHGIIRVIVADCPENRFNAPSCDETTSLKCYNRGILRSDREECICAPGFMGEECETPYGSGFYGQRGQFECPEESCSGVMICLPDPYGCSCAAGYHGPNCDLPCRATTYGASCRGECHCGVNGRGACDPYTGKCLRNQKCNVEWTGHYYAKPNSKYNYKALQNIFTFGNKLLGT</sequence>
<dbReference type="Proteomes" id="UP001152320">
    <property type="component" value="Chromosome 12"/>
</dbReference>
<evidence type="ECO:0000313" key="3">
    <source>
        <dbReference type="EMBL" id="KAJ8032182.1"/>
    </source>
</evidence>
<dbReference type="InterPro" id="IPR000742">
    <property type="entry name" value="EGF"/>
</dbReference>
<dbReference type="OrthoDB" id="4062651at2759"/>
<dbReference type="PROSITE" id="PS00022">
    <property type="entry name" value="EGF_1"/>
    <property type="match status" value="2"/>
</dbReference>
<dbReference type="GO" id="GO:0016301">
    <property type="term" value="F:kinase activity"/>
    <property type="evidence" value="ECO:0007669"/>
    <property type="project" value="UniProtKB-KW"/>
</dbReference>
<keyword evidence="1" id="KW-1015">Disulfide bond</keyword>
<evidence type="ECO:0000259" key="2">
    <source>
        <dbReference type="PROSITE" id="PS50026"/>
    </source>
</evidence>
<keyword evidence="3" id="KW-0675">Receptor</keyword>
<comment type="caution">
    <text evidence="1">Lacks conserved residue(s) required for the propagation of feature annotation.</text>
</comment>
<dbReference type="PROSITE" id="PS01186">
    <property type="entry name" value="EGF_2"/>
    <property type="match status" value="1"/>
</dbReference>
<accession>A0A9Q1BSX2</accession>
<dbReference type="PANTHER" id="PTHR24035">
    <property type="entry name" value="MULTIPLE EPIDERMAL GROWTH FACTOR-LIKE DOMAINS PROTEIN"/>
    <property type="match status" value="1"/>
</dbReference>
<feature type="domain" description="EGF-like" evidence="2">
    <location>
        <begin position="533"/>
        <end position="570"/>
    </location>
</feature>
<protein>
    <submittedName>
        <fullName evidence="3">Tyrosine-protein kinase receptor Tie-1</fullName>
    </submittedName>
</protein>
<comment type="caution">
    <text evidence="3">The sequence shown here is derived from an EMBL/GenBank/DDBJ whole genome shotgun (WGS) entry which is preliminary data.</text>
</comment>
<keyword evidence="3" id="KW-0418">Kinase</keyword>